<keyword evidence="9" id="KW-0325">Glycoprotein</keyword>
<dbReference type="Pfam" id="PF03372">
    <property type="entry name" value="Exo_endo_phos"/>
    <property type="match status" value="1"/>
</dbReference>
<protein>
    <recommendedName>
        <fullName evidence="10">Deoxyribonuclease-1-like 1</fullName>
    </recommendedName>
    <alternativeName>
        <fullName evidence="12">DNase X</fullName>
    </alternativeName>
    <alternativeName>
        <fullName evidence="11">Deoxyribonuclease I-like 1</fullName>
    </alternativeName>
</protein>
<evidence type="ECO:0000256" key="7">
    <source>
        <dbReference type="ARBA" id="ARBA00022824"/>
    </source>
</evidence>
<evidence type="ECO:0000256" key="1">
    <source>
        <dbReference type="ARBA" id="ARBA00004240"/>
    </source>
</evidence>
<keyword evidence="8" id="KW-1015">Disulfide bond</keyword>
<comment type="subcellular location">
    <subcellularLocation>
        <location evidence="1">Endoplasmic reticulum</location>
    </subcellularLocation>
</comment>
<name>A0ABD0Y7G2_UMBPY</name>
<dbReference type="GO" id="GO:0004519">
    <property type="term" value="F:endonuclease activity"/>
    <property type="evidence" value="ECO:0007669"/>
    <property type="project" value="UniProtKB-KW"/>
</dbReference>
<evidence type="ECO:0000256" key="4">
    <source>
        <dbReference type="ARBA" id="ARBA00022729"/>
    </source>
</evidence>
<dbReference type="AlphaFoldDB" id="A0ABD0Y7G2"/>
<evidence type="ECO:0000259" key="14">
    <source>
        <dbReference type="Pfam" id="PF03372"/>
    </source>
</evidence>
<keyword evidence="13" id="KW-1133">Transmembrane helix</keyword>
<gene>
    <name evidence="15" type="ORF">UPYG_G00009920</name>
</gene>
<keyword evidence="13" id="KW-0812">Transmembrane</keyword>
<dbReference type="CDD" id="cd10282">
    <property type="entry name" value="DNase1"/>
    <property type="match status" value="1"/>
</dbReference>
<evidence type="ECO:0000256" key="10">
    <source>
        <dbReference type="ARBA" id="ARBA00041152"/>
    </source>
</evidence>
<feature type="domain" description="Endonuclease/exonuclease/phosphatase" evidence="14">
    <location>
        <begin position="71"/>
        <end position="319"/>
    </location>
</feature>
<keyword evidence="16" id="KW-1185">Reference proteome</keyword>
<reference evidence="15 16" key="1">
    <citation type="submission" date="2024-06" db="EMBL/GenBank/DDBJ databases">
        <authorList>
            <person name="Pan Q."/>
            <person name="Wen M."/>
            <person name="Jouanno E."/>
            <person name="Zahm M."/>
            <person name="Klopp C."/>
            <person name="Cabau C."/>
            <person name="Louis A."/>
            <person name="Berthelot C."/>
            <person name="Parey E."/>
            <person name="Roest Crollius H."/>
            <person name="Montfort J."/>
            <person name="Robinson-Rechavi M."/>
            <person name="Bouchez O."/>
            <person name="Lampietro C."/>
            <person name="Lopez Roques C."/>
            <person name="Donnadieu C."/>
            <person name="Postlethwait J."/>
            <person name="Bobe J."/>
            <person name="Verreycken H."/>
            <person name="Guiguen Y."/>
        </authorList>
    </citation>
    <scope>NUCLEOTIDE SEQUENCE [LARGE SCALE GENOMIC DNA]</scope>
    <source>
        <strain evidence="15">Up_M1</strain>
        <tissue evidence="15">Testis</tissue>
    </source>
</reference>
<keyword evidence="7" id="KW-0256">Endoplasmic reticulum</keyword>
<keyword evidence="5" id="KW-0255">Endonuclease</keyword>
<dbReference type="SMART" id="SM00476">
    <property type="entry name" value="DNaseIc"/>
    <property type="match status" value="1"/>
</dbReference>
<dbReference type="InterPro" id="IPR036691">
    <property type="entry name" value="Endo/exonu/phosph_ase_sf"/>
</dbReference>
<evidence type="ECO:0000256" key="12">
    <source>
        <dbReference type="ARBA" id="ARBA00043073"/>
    </source>
</evidence>
<evidence type="ECO:0000256" key="11">
    <source>
        <dbReference type="ARBA" id="ARBA00042003"/>
    </source>
</evidence>
<feature type="transmembrane region" description="Helical" evidence="13">
    <location>
        <begin position="50"/>
        <end position="73"/>
    </location>
</feature>
<evidence type="ECO:0000256" key="3">
    <source>
        <dbReference type="ARBA" id="ARBA00022722"/>
    </source>
</evidence>
<evidence type="ECO:0000313" key="16">
    <source>
        <dbReference type="Proteomes" id="UP001557470"/>
    </source>
</evidence>
<comment type="similarity">
    <text evidence="2">Belongs to the DNase I family.</text>
</comment>
<sequence length="355" mass="39893">MRTQVTIGRIMAPLATEGARLLTFTRALTTRVPLPIVVIKQGSSVIMSSLSLYFLLIGVCGPCLGFRICAFNVPNFDTVKSSNYKVIHTLTKVVSRCDICLLQEVKDVQGKVTAALVRSLNRYSTRYDVSYHYKSIASGSLGSKPQDTGQYVYLYRNETVQVTDKYQYVDKKNAFFRDPFIVRFKAKDTVIEDFALIPLHTTASDATSEIDQLYEVFQEVKLKWKNVPVMLLGTLNAACGYMTRKDKANIRLFSNPGFYWLIGDKVDTTVRATANCAYDRIVVHGEPFLKAIKPYSAQVFNIAKEYKLSVTRALEVSDHYPVEVVLKTKSSGQLQAHIQPFLLIVVFAATCVLNF</sequence>
<dbReference type="SUPFAM" id="SSF56219">
    <property type="entry name" value="DNase I-like"/>
    <property type="match status" value="1"/>
</dbReference>
<dbReference type="PANTHER" id="PTHR11371">
    <property type="entry name" value="DEOXYRIBONUCLEASE"/>
    <property type="match status" value="1"/>
</dbReference>
<dbReference type="InterPro" id="IPR016202">
    <property type="entry name" value="DNase_I"/>
</dbReference>
<keyword evidence="3" id="KW-0540">Nuclease</keyword>
<dbReference type="InterPro" id="IPR005135">
    <property type="entry name" value="Endo/exonuclease/phosphatase"/>
</dbReference>
<keyword evidence="13" id="KW-0472">Membrane</keyword>
<dbReference type="EMBL" id="JAGEUA010000001">
    <property type="protein sequence ID" value="KAL1021187.1"/>
    <property type="molecule type" value="Genomic_DNA"/>
</dbReference>
<evidence type="ECO:0000256" key="2">
    <source>
        <dbReference type="ARBA" id="ARBA00007359"/>
    </source>
</evidence>
<dbReference type="GO" id="GO:0016787">
    <property type="term" value="F:hydrolase activity"/>
    <property type="evidence" value="ECO:0007669"/>
    <property type="project" value="UniProtKB-KW"/>
</dbReference>
<dbReference type="PRINTS" id="PR00130">
    <property type="entry name" value="DNASEI"/>
</dbReference>
<evidence type="ECO:0000313" key="15">
    <source>
        <dbReference type="EMBL" id="KAL1021187.1"/>
    </source>
</evidence>
<evidence type="ECO:0000256" key="13">
    <source>
        <dbReference type="SAM" id="Phobius"/>
    </source>
</evidence>
<evidence type="ECO:0000256" key="5">
    <source>
        <dbReference type="ARBA" id="ARBA00022759"/>
    </source>
</evidence>
<comment type="caution">
    <text evidence="15">The sequence shown here is derived from an EMBL/GenBank/DDBJ whole genome shotgun (WGS) entry which is preliminary data.</text>
</comment>
<proteinExistence type="inferred from homology"/>
<dbReference type="GO" id="GO:0005783">
    <property type="term" value="C:endoplasmic reticulum"/>
    <property type="evidence" value="ECO:0007669"/>
    <property type="project" value="UniProtKB-SubCell"/>
</dbReference>
<evidence type="ECO:0000256" key="8">
    <source>
        <dbReference type="ARBA" id="ARBA00023157"/>
    </source>
</evidence>
<accession>A0ABD0Y7G2</accession>
<dbReference type="PANTHER" id="PTHR11371:SF28">
    <property type="entry name" value="DEOXYRIBONUCLEASE-1-LIKE 1"/>
    <property type="match status" value="1"/>
</dbReference>
<dbReference type="Gene3D" id="3.60.10.10">
    <property type="entry name" value="Endonuclease/exonuclease/phosphatase"/>
    <property type="match status" value="1"/>
</dbReference>
<keyword evidence="4" id="KW-0732">Signal</keyword>
<keyword evidence="6" id="KW-0378">Hydrolase</keyword>
<evidence type="ECO:0000256" key="6">
    <source>
        <dbReference type="ARBA" id="ARBA00022801"/>
    </source>
</evidence>
<dbReference type="Proteomes" id="UP001557470">
    <property type="component" value="Unassembled WGS sequence"/>
</dbReference>
<evidence type="ECO:0000256" key="9">
    <source>
        <dbReference type="ARBA" id="ARBA00023180"/>
    </source>
</evidence>
<organism evidence="15 16">
    <name type="scientific">Umbra pygmaea</name>
    <name type="common">Eastern mudminnow</name>
    <dbReference type="NCBI Taxonomy" id="75934"/>
    <lineage>
        <taxon>Eukaryota</taxon>
        <taxon>Metazoa</taxon>
        <taxon>Chordata</taxon>
        <taxon>Craniata</taxon>
        <taxon>Vertebrata</taxon>
        <taxon>Euteleostomi</taxon>
        <taxon>Actinopterygii</taxon>
        <taxon>Neopterygii</taxon>
        <taxon>Teleostei</taxon>
        <taxon>Protacanthopterygii</taxon>
        <taxon>Esociformes</taxon>
        <taxon>Umbridae</taxon>
        <taxon>Umbra</taxon>
    </lineage>
</organism>